<organism evidence="14 15">
    <name type="scientific">Glycine soja</name>
    <name type="common">Wild soybean</name>
    <dbReference type="NCBI Taxonomy" id="3848"/>
    <lineage>
        <taxon>Eukaryota</taxon>
        <taxon>Viridiplantae</taxon>
        <taxon>Streptophyta</taxon>
        <taxon>Embryophyta</taxon>
        <taxon>Tracheophyta</taxon>
        <taxon>Spermatophyta</taxon>
        <taxon>Magnoliopsida</taxon>
        <taxon>eudicotyledons</taxon>
        <taxon>Gunneridae</taxon>
        <taxon>Pentapetalae</taxon>
        <taxon>rosids</taxon>
        <taxon>fabids</taxon>
        <taxon>Fabales</taxon>
        <taxon>Fabaceae</taxon>
        <taxon>Papilionoideae</taxon>
        <taxon>50 kb inversion clade</taxon>
        <taxon>NPAAA clade</taxon>
        <taxon>indigoferoid/millettioid clade</taxon>
        <taxon>Phaseoleae</taxon>
        <taxon>Glycine</taxon>
        <taxon>Glycine subgen. Soja</taxon>
    </lineage>
</organism>
<keyword evidence="8" id="KW-0239">DNA-directed DNA polymerase</keyword>
<dbReference type="InterPro" id="IPR016197">
    <property type="entry name" value="Chromo-like_dom_sf"/>
</dbReference>
<dbReference type="GO" id="GO:0006508">
    <property type="term" value="P:proteolysis"/>
    <property type="evidence" value="ECO:0007669"/>
    <property type="project" value="UniProtKB-KW"/>
</dbReference>
<evidence type="ECO:0000256" key="4">
    <source>
        <dbReference type="ARBA" id="ARBA00022801"/>
    </source>
</evidence>
<keyword evidence="7" id="KW-0695">RNA-directed DNA polymerase</keyword>
<dbReference type="InterPro" id="IPR017451">
    <property type="entry name" value="F-box-assoc_interact_dom"/>
</dbReference>
<feature type="domain" description="F-box" evidence="12">
    <location>
        <begin position="1"/>
        <end position="45"/>
    </location>
</feature>
<evidence type="ECO:0000259" key="12">
    <source>
        <dbReference type="PROSITE" id="PS50181"/>
    </source>
</evidence>
<evidence type="ECO:0000256" key="1">
    <source>
        <dbReference type="ARBA" id="ARBA00022670"/>
    </source>
</evidence>
<dbReference type="GO" id="GO:0015074">
    <property type="term" value="P:DNA integration"/>
    <property type="evidence" value="ECO:0007669"/>
    <property type="project" value="UniProtKB-KW"/>
</dbReference>
<dbReference type="InterPro" id="IPR050951">
    <property type="entry name" value="Retrovirus_Pol_polyprotein"/>
</dbReference>
<evidence type="ECO:0000313" key="15">
    <source>
        <dbReference type="Proteomes" id="UP000289340"/>
    </source>
</evidence>
<keyword evidence="4" id="KW-0378">Hydrolase</keyword>
<evidence type="ECO:0000256" key="3">
    <source>
        <dbReference type="ARBA" id="ARBA00022750"/>
    </source>
</evidence>
<dbReference type="InterPro" id="IPR001584">
    <property type="entry name" value="Integrase_cat-core"/>
</dbReference>
<dbReference type="InterPro" id="IPR056924">
    <property type="entry name" value="SH3_Tf2-1"/>
</dbReference>
<dbReference type="PANTHER" id="PTHR37984:SF5">
    <property type="entry name" value="PROTEIN NYNRIN-LIKE"/>
    <property type="match status" value="1"/>
</dbReference>
<sequence>MAKETFPIELIVEILSWLPVKPLIRFRCVSKTWKSLISHPIMVKLHLQRSSKNPHVLLTFEDNNRNNDNCYSFAATCSIRRLLENPSSTVDDGCYQFNDKNHFVVGVCNGVVCLLNSLDRDDYEEYWVRFWNPATRTMFEDSPRLSLHWRKYKTGRNDWVCGYPRCGFGYDGLSDTYKVVIILSNVKLQRTEVRVHSVGDTRWRKTLTCHVFPFMEQLDGKFVGGTVNWLALHMSSSYYRWEDVNVNEIVIFSYDLKTQTYKYLLLPDGLSEVPHVEPILGVLKGCMCLSHEHRRTHFVVWQMMDFGVEKSWTQLLNVIQTPEQQFYLAKLLGFDYDIQYKAGSSNIVADSLLRIDHTGQAQCLLLSVPHHEFLTQLKQALFASPDFQTQKKAIQAHPEDHPHFTIANELIFFKNAIWIDSRNPFIPALLHEYHATPLGGHFGVKKTLHHLRSNFQWTTMIADVKSSIRECRVCQQVKHVTPLGSFNQSHPPLVSGKTSRWISSPISQALTASQSFWWSSIGSRKASILVLCQLSSRLLNSFWRELFKLSGTTLRMTTAYHPQSDGQTEVMNRSVEQYLRSFIHKRPEEWHKFLPLAEWAYNTSQHSRTGVTPYEVIYGKPPPSVPGYVLGSSRNEAVDTLLHSRAELHESLRRKLLKAQAEMKHFADKKRRDVQYEIGQLVYVKLRPHRQLSLRSQRHHKLMKRYFGPFPILERIGSVAYRLQLPEGSRIHPVFHCSLLRPHHRPLDLPTSSLPADTSSPHPILEPLAILDSRMDFSVDPPTRFVLVQWVGLPPEDSTWEKWDDVCHAHHLEDKVSFTGSDDVSSSNTTKEDSSHDEPVPQRQRSSTRPKHLEDYVL</sequence>
<dbReference type="GO" id="GO:0003964">
    <property type="term" value="F:RNA-directed DNA polymerase activity"/>
    <property type="evidence" value="ECO:0007669"/>
    <property type="project" value="UniProtKB-KW"/>
</dbReference>
<keyword evidence="8" id="KW-0548">Nucleotidyltransferase</keyword>
<dbReference type="Gene3D" id="3.30.420.10">
    <property type="entry name" value="Ribonuclease H-like superfamily/Ribonuclease H"/>
    <property type="match status" value="1"/>
</dbReference>
<keyword evidence="2" id="KW-0479">Metal-binding</keyword>
<dbReference type="EMBL" id="QZWG01000005">
    <property type="protein sequence ID" value="RZC11389.1"/>
    <property type="molecule type" value="Genomic_DNA"/>
</dbReference>
<dbReference type="Pfam" id="PF17921">
    <property type="entry name" value="Integrase_H2C2"/>
    <property type="match status" value="1"/>
</dbReference>
<dbReference type="Pfam" id="PF24626">
    <property type="entry name" value="SH3_Tf2-1"/>
    <property type="match status" value="1"/>
</dbReference>
<dbReference type="Gene3D" id="1.20.1280.50">
    <property type="match status" value="1"/>
</dbReference>
<keyword evidence="10" id="KW-0233">DNA recombination</keyword>
<evidence type="ECO:0000313" key="14">
    <source>
        <dbReference type="EMBL" id="RZC11389.1"/>
    </source>
</evidence>
<dbReference type="CDD" id="cd22157">
    <property type="entry name" value="F-box_AtFBW1-like"/>
    <property type="match status" value="1"/>
</dbReference>
<feature type="compositionally biased region" description="Basic and acidic residues" evidence="11">
    <location>
        <begin position="830"/>
        <end position="840"/>
    </location>
</feature>
<gene>
    <name evidence="14" type="ORF">D0Y65_011535</name>
</gene>
<keyword evidence="15" id="KW-1185">Reference proteome</keyword>
<dbReference type="SUPFAM" id="SSF54160">
    <property type="entry name" value="Chromo domain-like"/>
    <property type="match status" value="1"/>
</dbReference>
<dbReference type="PROSITE" id="PS50994">
    <property type="entry name" value="INTEGRASE"/>
    <property type="match status" value="1"/>
</dbReference>
<accession>A0A445KKM7</accession>
<evidence type="ECO:0000256" key="10">
    <source>
        <dbReference type="ARBA" id="ARBA00023172"/>
    </source>
</evidence>
<dbReference type="Gene3D" id="1.10.340.70">
    <property type="match status" value="1"/>
</dbReference>
<dbReference type="InterPro" id="IPR036397">
    <property type="entry name" value="RNaseH_sf"/>
</dbReference>
<comment type="caution">
    <text evidence="14">The sequence shown here is derived from an EMBL/GenBank/DDBJ whole genome shotgun (WGS) entry which is preliminary data.</text>
</comment>
<dbReference type="InterPro" id="IPR013187">
    <property type="entry name" value="F-box-assoc_dom_typ3"/>
</dbReference>
<dbReference type="PANTHER" id="PTHR37984">
    <property type="entry name" value="PROTEIN CBG26694"/>
    <property type="match status" value="1"/>
</dbReference>
<keyword evidence="6" id="KW-0229">DNA integration</keyword>
<evidence type="ECO:0000256" key="5">
    <source>
        <dbReference type="ARBA" id="ARBA00022842"/>
    </source>
</evidence>
<name>A0A445KKM7_GLYSO</name>
<dbReference type="Proteomes" id="UP000289340">
    <property type="component" value="Chromosome 5"/>
</dbReference>
<dbReference type="GO" id="GO:0003887">
    <property type="term" value="F:DNA-directed DNA polymerase activity"/>
    <property type="evidence" value="ECO:0007669"/>
    <property type="project" value="UniProtKB-KW"/>
</dbReference>
<keyword evidence="3" id="KW-0064">Aspartyl protease</keyword>
<dbReference type="GO" id="GO:0003677">
    <property type="term" value="F:DNA binding"/>
    <property type="evidence" value="ECO:0007669"/>
    <property type="project" value="UniProtKB-KW"/>
</dbReference>
<evidence type="ECO:0000256" key="11">
    <source>
        <dbReference type="SAM" id="MobiDB-lite"/>
    </source>
</evidence>
<evidence type="ECO:0000256" key="7">
    <source>
        <dbReference type="ARBA" id="ARBA00022918"/>
    </source>
</evidence>
<keyword evidence="9" id="KW-0238">DNA-binding</keyword>
<dbReference type="InterPro" id="IPR041588">
    <property type="entry name" value="Integrase_H2C2"/>
</dbReference>
<dbReference type="AlphaFoldDB" id="A0A445KKM7"/>
<protein>
    <submittedName>
        <fullName evidence="14">Transposon Ty3-G Gag-Pol polyprotein</fullName>
    </submittedName>
</protein>
<feature type="compositionally biased region" description="Polar residues" evidence="11">
    <location>
        <begin position="818"/>
        <end position="829"/>
    </location>
</feature>
<dbReference type="SMART" id="SM00256">
    <property type="entry name" value="FBOX"/>
    <property type="match status" value="1"/>
</dbReference>
<feature type="region of interest" description="Disordered" evidence="11">
    <location>
        <begin position="818"/>
        <end position="858"/>
    </location>
</feature>
<dbReference type="GO" id="GO:0006310">
    <property type="term" value="P:DNA recombination"/>
    <property type="evidence" value="ECO:0007669"/>
    <property type="project" value="UniProtKB-KW"/>
</dbReference>
<dbReference type="InterPro" id="IPR036047">
    <property type="entry name" value="F-box-like_dom_sf"/>
</dbReference>
<dbReference type="NCBIfam" id="TIGR01640">
    <property type="entry name" value="F_box_assoc_1"/>
    <property type="match status" value="1"/>
</dbReference>
<evidence type="ECO:0000256" key="6">
    <source>
        <dbReference type="ARBA" id="ARBA00022908"/>
    </source>
</evidence>
<proteinExistence type="predicted"/>
<evidence type="ECO:0000256" key="2">
    <source>
        <dbReference type="ARBA" id="ARBA00022723"/>
    </source>
</evidence>
<dbReference type="SUPFAM" id="SSF81383">
    <property type="entry name" value="F-box domain"/>
    <property type="match status" value="1"/>
</dbReference>
<feature type="domain" description="Integrase catalytic" evidence="13">
    <location>
        <begin position="538"/>
        <end position="621"/>
    </location>
</feature>
<dbReference type="SUPFAM" id="SSF53098">
    <property type="entry name" value="Ribonuclease H-like"/>
    <property type="match status" value="1"/>
</dbReference>
<dbReference type="GO" id="GO:0004190">
    <property type="term" value="F:aspartic-type endopeptidase activity"/>
    <property type="evidence" value="ECO:0007669"/>
    <property type="project" value="UniProtKB-KW"/>
</dbReference>
<evidence type="ECO:0000259" key="13">
    <source>
        <dbReference type="PROSITE" id="PS50994"/>
    </source>
</evidence>
<dbReference type="InterPro" id="IPR001810">
    <property type="entry name" value="F-box_dom"/>
</dbReference>
<dbReference type="Pfam" id="PF00646">
    <property type="entry name" value="F-box"/>
    <property type="match status" value="1"/>
</dbReference>
<keyword evidence="1" id="KW-0645">Protease</keyword>
<keyword evidence="8" id="KW-0808">Transferase</keyword>
<evidence type="ECO:0000256" key="9">
    <source>
        <dbReference type="ARBA" id="ARBA00023125"/>
    </source>
</evidence>
<keyword evidence="5" id="KW-0460">Magnesium</keyword>
<dbReference type="InterPro" id="IPR012337">
    <property type="entry name" value="RNaseH-like_sf"/>
</dbReference>
<reference evidence="14 15" key="1">
    <citation type="submission" date="2018-09" db="EMBL/GenBank/DDBJ databases">
        <title>A high-quality reference genome of wild soybean provides a powerful tool to mine soybean genomes.</title>
        <authorList>
            <person name="Xie M."/>
            <person name="Chung C.Y.L."/>
            <person name="Li M.-W."/>
            <person name="Wong F.-L."/>
            <person name="Chan T.-F."/>
            <person name="Lam H.-M."/>
        </authorList>
    </citation>
    <scope>NUCLEOTIDE SEQUENCE [LARGE SCALE GENOMIC DNA]</scope>
    <source>
        <strain evidence="15">cv. W05</strain>
        <tissue evidence="14">Hypocotyl of etiolated seedlings</tissue>
    </source>
</reference>
<dbReference type="Pfam" id="PF08268">
    <property type="entry name" value="FBA_3"/>
    <property type="match status" value="1"/>
</dbReference>
<evidence type="ECO:0000256" key="8">
    <source>
        <dbReference type="ARBA" id="ARBA00022932"/>
    </source>
</evidence>
<dbReference type="GO" id="GO:0046872">
    <property type="term" value="F:metal ion binding"/>
    <property type="evidence" value="ECO:0007669"/>
    <property type="project" value="UniProtKB-KW"/>
</dbReference>
<dbReference type="PROSITE" id="PS50181">
    <property type="entry name" value="FBOX"/>
    <property type="match status" value="1"/>
</dbReference>